<gene>
    <name evidence="2" type="ORF">HMPREF2086_00015</name>
</gene>
<evidence type="ECO:0000313" key="2">
    <source>
        <dbReference type="EMBL" id="ETD24683.1"/>
    </source>
</evidence>
<evidence type="ECO:0000313" key="3">
    <source>
        <dbReference type="Proteomes" id="UP000018731"/>
    </source>
</evidence>
<dbReference type="Proteomes" id="UP000018731">
    <property type="component" value="Unassembled WGS sequence"/>
</dbReference>
<protein>
    <submittedName>
        <fullName evidence="2">Uncharacterized protein</fullName>
    </submittedName>
</protein>
<keyword evidence="1" id="KW-1133">Transmembrane helix</keyword>
<comment type="caution">
    <text evidence="2">The sequence shown here is derived from an EMBL/GenBank/DDBJ whole genome shotgun (WGS) entry which is preliminary data.</text>
</comment>
<keyword evidence="1" id="KW-0472">Membrane</keyword>
<keyword evidence="1" id="KW-0812">Transmembrane</keyword>
<dbReference type="STRING" id="1357400.HMPREF2086_00015"/>
<feature type="transmembrane region" description="Helical" evidence="1">
    <location>
        <begin position="65"/>
        <end position="91"/>
    </location>
</feature>
<dbReference type="PATRIC" id="fig|1357400.3.peg.23"/>
<name>V8CB95_9HELI</name>
<evidence type="ECO:0000256" key="1">
    <source>
        <dbReference type="SAM" id="Phobius"/>
    </source>
</evidence>
<sequence length="101" mass="11384">MQKIHQNHKPTFFTRFGGFCVIISPMSKKDATKSSINVLLALMVVFLSALLGVIGWVFVRYEELSLFKLIGAISGGCFLLGIFCAFAFSIYRQLKKLEKMK</sequence>
<organism evidence="2 3">
    <name type="scientific">Helicobacter macacae MIT 99-5501</name>
    <dbReference type="NCBI Taxonomy" id="1357400"/>
    <lineage>
        <taxon>Bacteria</taxon>
        <taxon>Pseudomonadati</taxon>
        <taxon>Campylobacterota</taxon>
        <taxon>Epsilonproteobacteria</taxon>
        <taxon>Campylobacterales</taxon>
        <taxon>Helicobacteraceae</taxon>
        <taxon>Helicobacter</taxon>
    </lineage>
</organism>
<feature type="transmembrane region" description="Helical" evidence="1">
    <location>
        <begin position="36"/>
        <end position="59"/>
    </location>
</feature>
<proteinExistence type="predicted"/>
<reference evidence="2 3" key="1">
    <citation type="journal article" date="2014" name="Genome Announc.">
        <title>Draft genome sequences of six enterohepatic helicobacter species isolated from humans and one from rhesus macaques.</title>
        <authorList>
            <person name="Shen Z."/>
            <person name="Sheh A."/>
            <person name="Young S.K."/>
            <person name="Abouelliel A."/>
            <person name="Ward D.V."/>
            <person name="Earl A.M."/>
            <person name="Fox J.G."/>
        </authorList>
    </citation>
    <scope>NUCLEOTIDE SEQUENCE [LARGE SCALE GENOMIC DNA]</scope>
    <source>
        <strain evidence="2 3">MIT 99-5501</strain>
    </source>
</reference>
<dbReference type="HOGENOM" id="CLU_179931_0_0_7"/>
<dbReference type="RefSeq" id="WP_023926685.1">
    <property type="nucleotide sequence ID" value="NZ_KI669454.1"/>
</dbReference>
<dbReference type="EMBL" id="AZJI01000001">
    <property type="protein sequence ID" value="ETD24683.1"/>
    <property type="molecule type" value="Genomic_DNA"/>
</dbReference>
<accession>V8CB95</accession>
<keyword evidence="3" id="KW-1185">Reference proteome</keyword>
<dbReference type="AlphaFoldDB" id="V8CB95"/>